<dbReference type="EMBL" id="FOXB01000015">
    <property type="protein sequence ID" value="SFP33110.1"/>
    <property type="molecule type" value="Genomic_DNA"/>
</dbReference>
<dbReference type="AlphaFoldDB" id="A0A1I5PH33"/>
<keyword evidence="9" id="KW-1185">Reference proteome</keyword>
<evidence type="ECO:0000256" key="3">
    <source>
        <dbReference type="PROSITE-ProRule" id="PRU00284"/>
    </source>
</evidence>
<evidence type="ECO:0000256" key="2">
    <source>
        <dbReference type="ARBA" id="ARBA00029447"/>
    </source>
</evidence>
<dbReference type="STRING" id="223786.SAMN05216234_11529"/>
<feature type="compositionally biased region" description="Basic and acidic residues" evidence="5">
    <location>
        <begin position="612"/>
        <end position="625"/>
    </location>
</feature>
<dbReference type="SMART" id="SM00283">
    <property type="entry name" value="MA"/>
    <property type="match status" value="1"/>
</dbReference>
<evidence type="ECO:0000256" key="6">
    <source>
        <dbReference type="SAM" id="Phobius"/>
    </source>
</evidence>
<reference evidence="8 9" key="1">
    <citation type="submission" date="2016-10" db="EMBL/GenBank/DDBJ databases">
        <authorList>
            <person name="de Groot N.N."/>
        </authorList>
    </citation>
    <scope>NUCLEOTIDE SEQUENCE [LARGE SCALE GENOMIC DNA]</scope>
    <source>
        <strain evidence="8 9">EP1-55-1</strain>
    </source>
</reference>
<dbReference type="Pfam" id="PF00015">
    <property type="entry name" value="MCPsignal"/>
    <property type="match status" value="1"/>
</dbReference>
<evidence type="ECO:0000259" key="7">
    <source>
        <dbReference type="PROSITE" id="PS50111"/>
    </source>
</evidence>
<dbReference type="GO" id="GO:0006935">
    <property type="term" value="P:chemotaxis"/>
    <property type="evidence" value="ECO:0007669"/>
    <property type="project" value="UniProtKB-KW"/>
</dbReference>
<sequence>MLNYNKMSISKRILIQLVFLITISFIVVLISLFSSIENIENQLYNQVSNDLINIFKQKINEEKKIAITNAITLSENSKIINALKNNNKVEAYKTLKSLINRYKKSTKYKNVKIHIHTKDIHSFLRSWSKKSGDDLSSFRNSIVAVKNHKKAISCIEVGKVGLSIRGVAPIINDNKYYGSIEFILELNSIIKDLKKIKTAVIITVDKKFLNIASKLENNKELMDKFVIAVDDNLYDSTFYTQLKNEKFISQSNKYNITKDYFYISLPLEDFNGEKVGYAFIGKKLNYINSVADHSKESLFKQIGIFAVLSIVITILMTLIFHKFISNITNLVKKIEEVNRRIKDGDIRSRVEVKGIDREFQVIPEVVNNILETMEKLISNVKSSTERIAVASSEVKSAAHSLSAGATEQASSLEEMSAAIEEMSGSISQNADNAKRTNEITLNTVTMAEDGGKSVNETAEAMRNVASRISIIEDIAYQTNLLALNAAIEAARAGEHGKGFAVVASEVRKLAERSQTAAQEISQITSDSVEVSQRAGELINEIVPNIKKISDLIEEISSASSEQELGISQIATAITELDQTAQQNAAASEELASSSEETNSQVEKLKEMVSFFKSDKKDDDEKKESLVTDNSEEKEDSVKKTFDNRENSQNFVSF</sequence>
<protein>
    <submittedName>
        <fullName evidence="8">Methyl-accepting chemotaxis protein</fullName>
    </submittedName>
</protein>
<dbReference type="SUPFAM" id="SSF103190">
    <property type="entry name" value="Sensory domain-like"/>
    <property type="match status" value="1"/>
</dbReference>
<dbReference type="InterPro" id="IPR029150">
    <property type="entry name" value="dCache_3"/>
</dbReference>
<dbReference type="GO" id="GO:0005886">
    <property type="term" value="C:plasma membrane"/>
    <property type="evidence" value="ECO:0007669"/>
    <property type="project" value="TreeGrafter"/>
</dbReference>
<dbReference type="PANTHER" id="PTHR43531">
    <property type="entry name" value="PROTEIN ICFG"/>
    <property type="match status" value="1"/>
</dbReference>
<dbReference type="Gene3D" id="3.30.450.20">
    <property type="entry name" value="PAS domain"/>
    <property type="match status" value="1"/>
</dbReference>
<dbReference type="InterPro" id="IPR051310">
    <property type="entry name" value="MCP_chemotaxis"/>
</dbReference>
<name>A0A1I5PH33_9BACT</name>
<keyword evidence="1" id="KW-0145">Chemotaxis</keyword>
<feature type="transmembrane region" description="Helical" evidence="6">
    <location>
        <begin position="302"/>
        <end position="324"/>
    </location>
</feature>
<dbReference type="SUPFAM" id="SSF58104">
    <property type="entry name" value="Methyl-accepting chemotaxis protein (MCP) signaling domain"/>
    <property type="match status" value="1"/>
</dbReference>
<dbReference type="Proteomes" id="UP000199227">
    <property type="component" value="Unassembled WGS sequence"/>
</dbReference>
<dbReference type="Gene3D" id="1.10.287.950">
    <property type="entry name" value="Methyl-accepting chemotaxis protein"/>
    <property type="match status" value="1"/>
</dbReference>
<keyword evidence="6" id="KW-0812">Transmembrane</keyword>
<keyword evidence="4" id="KW-0175">Coiled coil</keyword>
<feature type="region of interest" description="Disordered" evidence="5">
    <location>
        <begin position="612"/>
        <end position="653"/>
    </location>
</feature>
<dbReference type="Pfam" id="PF14827">
    <property type="entry name" value="dCache_3"/>
    <property type="match status" value="1"/>
</dbReference>
<evidence type="ECO:0000256" key="4">
    <source>
        <dbReference type="SAM" id="Coils"/>
    </source>
</evidence>
<feature type="domain" description="Methyl-accepting transducer" evidence="7">
    <location>
        <begin position="383"/>
        <end position="598"/>
    </location>
</feature>
<keyword evidence="6" id="KW-1133">Transmembrane helix</keyword>
<feature type="transmembrane region" description="Helical" evidence="6">
    <location>
        <begin position="12"/>
        <end position="33"/>
    </location>
</feature>
<proteinExistence type="inferred from homology"/>
<comment type="similarity">
    <text evidence="2">Belongs to the methyl-accepting chemotaxis (MCP) protein family.</text>
</comment>
<dbReference type="RefSeq" id="WP_092912250.1">
    <property type="nucleotide sequence ID" value="NZ_FOXB01000015.1"/>
</dbReference>
<dbReference type="PANTHER" id="PTHR43531:SF11">
    <property type="entry name" value="METHYL-ACCEPTING CHEMOTAXIS PROTEIN 3"/>
    <property type="match status" value="1"/>
</dbReference>
<organism evidence="8 9">
    <name type="scientific">Hydrogenimonas thermophila</name>
    <dbReference type="NCBI Taxonomy" id="223786"/>
    <lineage>
        <taxon>Bacteria</taxon>
        <taxon>Pseudomonadati</taxon>
        <taxon>Campylobacterota</taxon>
        <taxon>Epsilonproteobacteria</taxon>
        <taxon>Campylobacterales</taxon>
        <taxon>Hydrogenimonadaceae</taxon>
        <taxon>Hydrogenimonas</taxon>
    </lineage>
</organism>
<dbReference type="PROSITE" id="PS50111">
    <property type="entry name" value="CHEMOTAXIS_TRANSDUC_2"/>
    <property type="match status" value="1"/>
</dbReference>
<dbReference type="GO" id="GO:0004888">
    <property type="term" value="F:transmembrane signaling receptor activity"/>
    <property type="evidence" value="ECO:0007669"/>
    <property type="project" value="TreeGrafter"/>
</dbReference>
<evidence type="ECO:0000256" key="5">
    <source>
        <dbReference type="SAM" id="MobiDB-lite"/>
    </source>
</evidence>
<feature type="coiled-coil region" evidence="4">
    <location>
        <begin position="569"/>
        <end position="596"/>
    </location>
</feature>
<gene>
    <name evidence="8" type="ORF">SAMN05216234_11529</name>
</gene>
<dbReference type="InterPro" id="IPR004089">
    <property type="entry name" value="MCPsignal_dom"/>
</dbReference>
<keyword evidence="6" id="KW-0472">Membrane</keyword>
<evidence type="ECO:0000313" key="8">
    <source>
        <dbReference type="EMBL" id="SFP33110.1"/>
    </source>
</evidence>
<feature type="compositionally biased region" description="Basic and acidic residues" evidence="5">
    <location>
        <begin position="635"/>
        <end position="645"/>
    </location>
</feature>
<dbReference type="OrthoDB" id="5365250at2"/>
<accession>A0A1I5PH33</accession>
<dbReference type="CDD" id="cd11386">
    <property type="entry name" value="MCP_signal"/>
    <property type="match status" value="1"/>
</dbReference>
<dbReference type="InterPro" id="IPR029151">
    <property type="entry name" value="Sensor-like_sf"/>
</dbReference>
<keyword evidence="3" id="KW-0807">Transducer</keyword>
<dbReference type="GO" id="GO:0007165">
    <property type="term" value="P:signal transduction"/>
    <property type="evidence" value="ECO:0007669"/>
    <property type="project" value="UniProtKB-KW"/>
</dbReference>
<evidence type="ECO:0000313" key="9">
    <source>
        <dbReference type="Proteomes" id="UP000199227"/>
    </source>
</evidence>
<evidence type="ECO:0000256" key="1">
    <source>
        <dbReference type="ARBA" id="ARBA00022500"/>
    </source>
</evidence>